<dbReference type="InterPro" id="IPR051474">
    <property type="entry name" value="Anti-sigma-K/W_factor"/>
</dbReference>
<sequence>MTSPLPNLAEFADELVIGLLDPADQARAERLEREDQTFAQLVNAARKRFSALDQTAPQQDLPSGMWQRVLDAIEQEAPEAQAAASEPVDLDKARQRRSSSALFWTTATSLAASLFLAVALGWNLMSTVEPKVVAILLSDAGQPVAMIEGAADNTTLVTMLGETTVPGDRVMQLWTKPDPAGPPVSLGVFDKPRKTVLSVSGLPSPSTDQLYEITFEQPGGSPTGLPTGTILGKGFSSQPH</sequence>
<dbReference type="GO" id="GO:0006417">
    <property type="term" value="P:regulation of translation"/>
    <property type="evidence" value="ECO:0007669"/>
    <property type="project" value="TreeGrafter"/>
</dbReference>
<name>A0A1M7BIT9_9HYPH</name>
<dbReference type="PANTHER" id="PTHR37461:SF1">
    <property type="entry name" value="ANTI-SIGMA-K FACTOR RSKA"/>
    <property type="match status" value="1"/>
</dbReference>
<dbReference type="RefSeq" id="WP_073009190.1">
    <property type="nucleotide sequence ID" value="NZ_FRBW01000001.1"/>
</dbReference>
<dbReference type="PANTHER" id="PTHR37461">
    <property type="entry name" value="ANTI-SIGMA-K FACTOR RSKA"/>
    <property type="match status" value="1"/>
</dbReference>
<proteinExistence type="predicted"/>
<dbReference type="STRING" id="735517.SAMN05444272_0844"/>
<feature type="compositionally biased region" description="Low complexity" evidence="1">
    <location>
        <begin position="218"/>
        <end position="234"/>
    </location>
</feature>
<reference evidence="4 5" key="1">
    <citation type="submission" date="2016-11" db="EMBL/GenBank/DDBJ databases">
        <authorList>
            <person name="Jaros S."/>
            <person name="Januszkiewicz K."/>
            <person name="Wedrychowicz H."/>
        </authorList>
    </citation>
    <scope>NUCLEOTIDE SEQUENCE [LARGE SCALE GENOMIC DNA]</scope>
    <source>
        <strain evidence="4 5">DSM 22153</strain>
    </source>
</reference>
<evidence type="ECO:0000313" key="4">
    <source>
        <dbReference type="EMBL" id="SHL54519.1"/>
    </source>
</evidence>
<dbReference type="GO" id="GO:0016989">
    <property type="term" value="F:sigma factor antagonist activity"/>
    <property type="evidence" value="ECO:0007669"/>
    <property type="project" value="TreeGrafter"/>
</dbReference>
<keyword evidence="5" id="KW-1185">Reference proteome</keyword>
<feature type="transmembrane region" description="Helical" evidence="2">
    <location>
        <begin position="101"/>
        <end position="122"/>
    </location>
</feature>
<evidence type="ECO:0000256" key="1">
    <source>
        <dbReference type="SAM" id="MobiDB-lite"/>
    </source>
</evidence>
<keyword evidence="2" id="KW-1133">Transmembrane helix</keyword>
<dbReference type="Pfam" id="PF10099">
    <property type="entry name" value="RskA_C"/>
    <property type="match status" value="1"/>
</dbReference>
<keyword evidence="2" id="KW-0812">Transmembrane</keyword>
<protein>
    <submittedName>
        <fullName evidence="4">Anti-sigma-K factor RskA</fullName>
    </submittedName>
</protein>
<keyword evidence="2" id="KW-0472">Membrane</keyword>
<organism evidence="4 5">
    <name type="scientific">Roseibium suaedae</name>
    <dbReference type="NCBI Taxonomy" id="735517"/>
    <lineage>
        <taxon>Bacteria</taxon>
        <taxon>Pseudomonadati</taxon>
        <taxon>Pseudomonadota</taxon>
        <taxon>Alphaproteobacteria</taxon>
        <taxon>Hyphomicrobiales</taxon>
        <taxon>Stappiaceae</taxon>
        <taxon>Roseibium</taxon>
    </lineage>
</organism>
<gene>
    <name evidence="4" type="ORF">SAMN05444272_0844</name>
</gene>
<evidence type="ECO:0000256" key="2">
    <source>
        <dbReference type="SAM" id="Phobius"/>
    </source>
</evidence>
<dbReference type="GO" id="GO:0005886">
    <property type="term" value="C:plasma membrane"/>
    <property type="evidence" value="ECO:0007669"/>
    <property type="project" value="InterPro"/>
</dbReference>
<evidence type="ECO:0000313" key="5">
    <source>
        <dbReference type="Proteomes" id="UP000186002"/>
    </source>
</evidence>
<feature type="domain" description="Anti-sigma K factor RskA C-terminal" evidence="3">
    <location>
        <begin position="109"/>
        <end position="230"/>
    </location>
</feature>
<evidence type="ECO:0000259" key="3">
    <source>
        <dbReference type="Pfam" id="PF10099"/>
    </source>
</evidence>
<dbReference type="Proteomes" id="UP000186002">
    <property type="component" value="Unassembled WGS sequence"/>
</dbReference>
<dbReference type="InterPro" id="IPR018764">
    <property type="entry name" value="RskA_C"/>
</dbReference>
<dbReference type="EMBL" id="FRBW01000001">
    <property type="protein sequence ID" value="SHL54519.1"/>
    <property type="molecule type" value="Genomic_DNA"/>
</dbReference>
<feature type="region of interest" description="Disordered" evidence="1">
    <location>
        <begin position="217"/>
        <end position="240"/>
    </location>
</feature>
<dbReference type="AlphaFoldDB" id="A0A1M7BIT9"/>
<accession>A0A1M7BIT9</accession>